<keyword evidence="2" id="KW-1185">Reference proteome</keyword>
<evidence type="ECO:0000313" key="2">
    <source>
        <dbReference type="Proteomes" id="UP000187203"/>
    </source>
</evidence>
<dbReference type="EMBL" id="AWUE01003288">
    <property type="protein sequence ID" value="OMP13786.1"/>
    <property type="molecule type" value="Genomic_DNA"/>
</dbReference>
<name>A0A1R3L365_9ROSI</name>
<dbReference type="AlphaFoldDB" id="A0A1R3L365"/>
<dbReference type="Proteomes" id="UP000187203">
    <property type="component" value="Unassembled WGS sequence"/>
</dbReference>
<gene>
    <name evidence="1" type="ORF">COLO4_00959</name>
</gene>
<comment type="caution">
    <text evidence="1">The sequence shown here is derived from an EMBL/GenBank/DDBJ whole genome shotgun (WGS) entry which is preliminary data.</text>
</comment>
<evidence type="ECO:0000313" key="1">
    <source>
        <dbReference type="EMBL" id="OMP13786.1"/>
    </source>
</evidence>
<proteinExistence type="predicted"/>
<protein>
    <submittedName>
        <fullName evidence="1">Uncharacterized protein</fullName>
    </submittedName>
</protein>
<organism evidence="1 2">
    <name type="scientific">Corchorus olitorius</name>
    <dbReference type="NCBI Taxonomy" id="93759"/>
    <lineage>
        <taxon>Eukaryota</taxon>
        <taxon>Viridiplantae</taxon>
        <taxon>Streptophyta</taxon>
        <taxon>Embryophyta</taxon>
        <taxon>Tracheophyta</taxon>
        <taxon>Spermatophyta</taxon>
        <taxon>Magnoliopsida</taxon>
        <taxon>eudicotyledons</taxon>
        <taxon>Gunneridae</taxon>
        <taxon>Pentapetalae</taxon>
        <taxon>rosids</taxon>
        <taxon>malvids</taxon>
        <taxon>Malvales</taxon>
        <taxon>Malvaceae</taxon>
        <taxon>Grewioideae</taxon>
        <taxon>Apeibeae</taxon>
        <taxon>Corchorus</taxon>
    </lineage>
</organism>
<accession>A0A1R3L365</accession>
<reference evidence="2" key="1">
    <citation type="submission" date="2013-09" db="EMBL/GenBank/DDBJ databases">
        <title>Corchorus olitorius genome sequencing.</title>
        <authorList>
            <person name="Alam M."/>
            <person name="Haque M.S."/>
            <person name="Islam M.S."/>
            <person name="Emdad E.M."/>
            <person name="Islam M.M."/>
            <person name="Ahmed B."/>
            <person name="Halim A."/>
            <person name="Hossen Q.M.M."/>
            <person name="Hossain M.Z."/>
            <person name="Ahmed R."/>
            <person name="Khan M.M."/>
            <person name="Islam R."/>
            <person name="Rashid M.M."/>
            <person name="Khan S.A."/>
            <person name="Rahman M.S."/>
            <person name="Alam M."/>
            <person name="Yahiya A.S."/>
            <person name="Khan M.S."/>
            <person name="Azam M.S."/>
            <person name="Haque T."/>
            <person name="Lashkar M.Z.H."/>
            <person name="Akhand A.I."/>
            <person name="Morshed G."/>
            <person name="Roy S."/>
            <person name="Uddin K.S."/>
            <person name="Rabeya T."/>
            <person name="Hossain A.S."/>
            <person name="Chowdhury A."/>
            <person name="Snigdha A.R."/>
            <person name="Mortoza M.S."/>
            <person name="Matin S.A."/>
            <person name="Hoque S.M.E."/>
            <person name="Islam M.K."/>
            <person name="Roy D.K."/>
            <person name="Haider R."/>
            <person name="Moosa M.M."/>
            <person name="Elias S.M."/>
            <person name="Hasan A.M."/>
            <person name="Jahan S."/>
            <person name="Shafiuddin M."/>
            <person name="Mahmood N."/>
            <person name="Shommy N.S."/>
        </authorList>
    </citation>
    <scope>NUCLEOTIDE SEQUENCE [LARGE SCALE GENOMIC DNA]</scope>
    <source>
        <strain evidence="2">cv. O-4</strain>
    </source>
</reference>
<sequence>MAAGEGDHVLLRVDGEVFHLFREVPQADHVGFPGQDLLFHIHENTGERLARETAAPEADIVIATENIQHRRAVIHGVAFHRQGLLLRPIAAQDKEQIAAIVLVEVIPGAVLHGQVIGRDHDDRVFEIGRGFDLLDQRGDMFLAAANGAEGEVFLAVHVIAFTLAGARDKAVGMVSVHRQGEQRKAFSGLRQLFEFFPRLVEYRVVIEAPVVAVGWIGYRGFELFRPEQVIEAVGFEKHVFAGKAQVSSLHKIVFVTGVFQDIAKADILRKEAGDRGRGVAFKRRK</sequence>